<feature type="compositionally biased region" description="Basic and acidic residues" evidence="3">
    <location>
        <begin position="556"/>
        <end position="578"/>
    </location>
</feature>
<gene>
    <name evidence="6" type="primary">LOC111494600</name>
</gene>
<protein>
    <submittedName>
        <fullName evidence="6">Protein CHUP1, chloroplastic isoform X1</fullName>
    </submittedName>
</protein>
<feature type="compositionally biased region" description="Polar residues" evidence="3">
    <location>
        <begin position="525"/>
        <end position="538"/>
    </location>
</feature>
<dbReference type="KEGG" id="cmax:111494600"/>
<evidence type="ECO:0000256" key="3">
    <source>
        <dbReference type="SAM" id="MobiDB-lite"/>
    </source>
</evidence>
<dbReference type="OrthoDB" id="1870283at2759"/>
<dbReference type="PANTHER" id="PTHR31342">
    <property type="entry name" value="PROTEIN CHUP1, CHLOROPLASTIC"/>
    <property type="match status" value="1"/>
</dbReference>
<feature type="region of interest" description="Disordered" evidence="3">
    <location>
        <begin position="39"/>
        <end position="64"/>
    </location>
</feature>
<evidence type="ECO:0000256" key="4">
    <source>
        <dbReference type="SAM" id="Phobius"/>
    </source>
</evidence>
<keyword evidence="4" id="KW-0812">Transmembrane</keyword>
<feature type="transmembrane region" description="Helical" evidence="4">
    <location>
        <begin position="12"/>
        <end position="30"/>
    </location>
</feature>
<dbReference type="GeneID" id="111494600"/>
<dbReference type="InterPro" id="IPR040265">
    <property type="entry name" value="CHUP1/IPGA1-like"/>
</dbReference>
<keyword evidence="1 2" id="KW-0175">Coiled coil</keyword>
<feature type="compositionally biased region" description="Low complexity" evidence="3">
    <location>
        <begin position="592"/>
        <end position="606"/>
    </location>
</feature>
<keyword evidence="4" id="KW-1133">Transmembrane helix</keyword>
<dbReference type="AlphaFoldDB" id="A0A6J1KFL7"/>
<keyword evidence="4" id="KW-0472">Membrane</keyword>
<keyword evidence="5" id="KW-1185">Reference proteome</keyword>
<dbReference type="Proteomes" id="UP000504608">
    <property type="component" value="Unplaced"/>
</dbReference>
<evidence type="ECO:0000256" key="1">
    <source>
        <dbReference type="ARBA" id="ARBA00023054"/>
    </source>
</evidence>
<proteinExistence type="predicted"/>
<dbReference type="RefSeq" id="XP_023000341.1">
    <property type="nucleotide sequence ID" value="XM_023144573.1"/>
</dbReference>
<feature type="compositionally biased region" description="Polar residues" evidence="3">
    <location>
        <begin position="545"/>
        <end position="555"/>
    </location>
</feature>
<name>A0A6J1KFL7_CUCMA</name>
<organism evidence="5 6">
    <name type="scientific">Cucurbita maxima</name>
    <name type="common">Pumpkin</name>
    <name type="synonym">Winter squash</name>
    <dbReference type="NCBI Taxonomy" id="3661"/>
    <lineage>
        <taxon>Eukaryota</taxon>
        <taxon>Viridiplantae</taxon>
        <taxon>Streptophyta</taxon>
        <taxon>Embryophyta</taxon>
        <taxon>Tracheophyta</taxon>
        <taxon>Spermatophyta</taxon>
        <taxon>Magnoliopsida</taxon>
        <taxon>eudicotyledons</taxon>
        <taxon>Gunneridae</taxon>
        <taxon>Pentapetalae</taxon>
        <taxon>rosids</taxon>
        <taxon>fabids</taxon>
        <taxon>Cucurbitales</taxon>
        <taxon>Cucurbitaceae</taxon>
        <taxon>Cucurbiteae</taxon>
        <taxon>Cucurbita</taxon>
    </lineage>
</organism>
<evidence type="ECO:0000256" key="2">
    <source>
        <dbReference type="SAM" id="Coils"/>
    </source>
</evidence>
<dbReference type="PANTHER" id="PTHR31342:SF4">
    <property type="entry name" value="ACTIN BINDING PROTEIN FAMILY"/>
    <property type="match status" value="1"/>
</dbReference>
<feature type="coiled-coil region" evidence="2">
    <location>
        <begin position="166"/>
        <end position="379"/>
    </location>
</feature>
<accession>A0A6J1KFL7</accession>
<reference evidence="6" key="1">
    <citation type="submission" date="2025-08" db="UniProtKB">
        <authorList>
            <consortium name="RefSeq"/>
        </authorList>
    </citation>
    <scope>IDENTIFICATION</scope>
    <source>
        <tissue evidence="6">Young leaves</tissue>
    </source>
</reference>
<evidence type="ECO:0000313" key="5">
    <source>
        <dbReference type="Proteomes" id="UP000504608"/>
    </source>
</evidence>
<dbReference type="GO" id="GO:0055028">
    <property type="term" value="C:cortical microtubule"/>
    <property type="evidence" value="ECO:0007669"/>
    <property type="project" value="TreeGrafter"/>
</dbReference>
<feature type="region of interest" description="Disordered" evidence="3">
    <location>
        <begin position="516"/>
        <end position="650"/>
    </location>
</feature>
<feature type="compositionally biased region" description="Low complexity" evidence="3">
    <location>
        <begin position="39"/>
        <end position="49"/>
    </location>
</feature>
<sequence>MMEEKTDLVKPVLFKFGVVLAISFASFMYSRFRIRNKRPSLAPPSSSSSDEWGNNKVELGTGRGHKLDDQTMKVATAASSNAIILAADAYEEMCIQKANGDDSNAAGFSTGNDHIVDKEGMLLPEFQELVKQFDLSAANAGFSPKKNAGELRSGIETPKAYKRVETDGYEHEIKHLKSKVKMLRERERNLEVQLLEYYGLKEQETAVMELQNRLKINNMEAKLFTLKIESLQADNRRLESQVSDQAKSASDLEAARTTIKFLKKKLRHEAEQNREQIVNLQQRVTKLLDQEYKINESTKNDQIKLQNIEDLEKEIEELKKVNSRLQKENSDLGRRLDATQFLANSILEDQEKESLKEERDCFAQENKTLTKEIEQLQAHRCADVEELVYLRWINACLRYELRNFQPAAGKTAARDLSKTLSPKSEHKAKKLILEYANTEGIEGKSINLTDFDSDQWSSSQASSHTDPGDLDYSAVDSRLTAKPSSNKIKFMSKLRSLLRGKSNQQSSALLAEKSAAAVGDVDSPRYSSSHSTGTNTTRADGHCTGYTTPSQNSSRRSMDFHRLNSQKEDDVKTEDSLRRNSNVGYINKRFVSGSDRSSNSLYRSSSQETESTDKSNKSEKSELLKYAEVLKNTRGDKNQPRRKVAPMCSI</sequence>
<evidence type="ECO:0000313" key="6">
    <source>
        <dbReference type="RefSeq" id="XP_023000341.1"/>
    </source>
</evidence>
<feature type="compositionally biased region" description="Basic and acidic residues" evidence="3">
    <location>
        <begin position="611"/>
        <end position="625"/>
    </location>
</feature>
<dbReference type="GO" id="GO:0072699">
    <property type="term" value="P:protein localization to cortical microtubule cytoskeleton"/>
    <property type="evidence" value="ECO:0007669"/>
    <property type="project" value="TreeGrafter"/>
</dbReference>